<dbReference type="InterPro" id="IPR006619">
    <property type="entry name" value="PGRP_domain_met/bac"/>
</dbReference>
<dbReference type="Gene3D" id="3.40.80.10">
    <property type="entry name" value="Peptidoglycan recognition protein-like"/>
    <property type="match status" value="1"/>
</dbReference>
<dbReference type="Pfam" id="PF01510">
    <property type="entry name" value="Amidase_2"/>
    <property type="match status" value="1"/>
</dbReference>
<dbReference type="SUPFAM" id="SSF55846">
    <property type="entry name" value="N-acetylmuramoyl-L-alanine amidase-like"/>
    <property type="match status" value="1"/>
</dbReference>
<keyword evidence="8" id="KW-1185">Reference proteome</keyword>
<dbReference type="GO" id="GO:0008270">
    <property type="term" value="F:zinc ion binding"/>
    <property type="evidence" value="ECO:0007669"/>
    <property type="project" value="InterPro"/>
</dbReference>
<dbReference type="InterPro" id="IPR015510">
    <property type="entry name" value="PGRP"/>
</dbReference>
<keyword evidence="4" id="KW-1133">Transmembrane helix</keyword>
<dbReference type="GO" id="GO:0008745">
    <property type="term" value="F:N-acetylmuramoyl-L-alanine amidase activity"/>
    <property type="evidence" value="ECO:0007669"/>
    <property type="project" value="InterPro"/>
</dbReference>
<dbReference type="PANTHER" id="PTHR11022">
    <property type="entry name" value="PEPTIDOGLYCAN RECOGNITION PROTEIN"/>
    <property type="match status" value="1"/>
</dbReference>
<dbReference type="AlphaFoldDB" id="A0A9P0ITQ8"/>
<keyword evidence="3" id="KW-0391">Immunity</keyword>
<evidence type="ECO:0008006" key="9">
    <source>
        <dbReference type="Google" id="ProtNLM"/>
    </source>
</evidence>
<protein>
    <recommendedName>
        <fullName evidence="9">Peptidoglycan-recognition protein</fullName>
    </recommendedName>
</protein>
<keyword evidence="4" id="KW-0472">Membrane</keyword>
<dbReference type="EMBL" id="OU895877">
    <property type="protein sequence ID" value="CAH1716862.1"/>
    <property type="molecule type" value="Genomic_DNA"/>
</dbReference>
<evidence type="ECO:0000256" key="3">
    <source>
        <dbReference type="ARBA" id="ARBA00022859"/>
    </source>
</evidence>
<evidence type="ECO:0000313" key="7">
    <source>
        <dbReference type="EMBL" id="CAH1716862.1"/>
    </source>
</evidence>
<keyword evidence="2" id="KW-0399">Innate immunity</keyword>
<dbReference type="SMART" id="SM00701">
    <property type="entry name" value="PGRP"/>
    <property type="match status" value="1"/>
</dbReference>
<evidence type="ECO:0000256" key="2">
    <source>
        <dbReference type="ARBA" id="ARBA00022588"/>
    </source>
</evidence>
<evidence type="ECO:0000259" key="6">
    <source>
        <dbReference type="SMART" id="SM00701"/>
    </source>
</evidence>
<dbReference type="OrthoDB" id="102442at2759"/>
<gene>
    <name evidence="7" type="ORF">CHIRRI_LOCUS4526</name>
</gene>
<reference evidence="7" key="2">
    <citation type="submission" date="2022-10" db="EMBL/GenBank/DDBJ databases">
        <authorList>
            <consortium name="ENA_rothamsted_submissions"/>
            <consortium name="culmorum"/>
            <person name="King R."/>
        </authorList>
    </citation>
    <scope>NUCLEOTIDE SEQUENCE</scope>
</reference>
<dbReference type="InterPro" id="IPR036505">
    <property type="entry name" value="Amidase/PGRP_sf"/>
</dbReference>
<reference evidence="7" key="1">
    <citation type="submission" date="2022-01" db="EMBL/GenBank/DDBJ databases">
        <authorList>
            <person name="King R."/>
        </authorList>
    </citation>
    <scope>NUCLEOTIDE SEQUENCE</scope>
</reference>
<dbReference type="PANTHER" id="PTHR11022:SF41">
    <property type="entry name" value="PEPTIDOGLYCAN-RECOGNITION PROTEIN LC-RELATED"/>
    <property type="match status" value="1"/>
</dbReference>
<keyword evidence="4" id="KW-0812">Transmembrane</keyword>
<comment type="similarity">
    <text evidence="1">Belongs to the N-acetylmuramoyl-L-alanine amidase 2 family.</text>
</comment>
<evidence type="ECO:0000313" key="8">
    <source>
        <dbReference type="Proteomes" id="UP001153620"/>
    </source>
</evidence>
<organism evidence="7 8">
    <name type="scientific">Chironomus riparius</name>
    <dbReference type="NCBI Taxonomy" id="315576"/>
    <lineage>
        <taxon>Eukaryota</taxon>
        <taxon>Metazoa</taxon>
        <taxon>Ecdysozoa</taxon>
        <taxon>Arthropoda</taxon>
        <taxon>Hexapoda</taxon>
        <taxon>Insecta</taxon>
        <taxon>Pterygota</taxon>
        <taxon>Neoptera</taxon>
        <taxon>Endopterygota</taxon>
        <taxon>Diptera</taxon>
        <taxon>Nematocera</taxon>
        <taxon>Chironomoidea</taxon>
        <taxon>Chironomidae</taxon>
        <taxon>Chironominae</taxon>
        <taxon>Chironomus</taxon>
    </lineage>
</organism>
<accession>A0A9P0ITQ8</accession>
<feature type="domain" description="N-acetylmuramoyl-L-alanine amidase" evidence="5">
    <location>
        <begin position="40"/>
        <end position="173"/>
    </location>
</feature>
<evidence type="ECO:0000256" key="4">
    <source>
        <dbReference type="SAM" id="Phobius"/>
    </source>
</evidence>
<evidence type="ECO:0000256" key="1">
    <source>
        <dbReference type="ARBA" id="ARBA00007553"/>
    </source>
</evidence>
<name>A0A9P0ITQ8_9DIPT</name>
<evidence type="ECO:0000259" key="5">
    <source>
        <dbReference type="SMART" id="SM00644"/>
    </source>
</evidence>
<dbReference type="InterPro" id="IPR002502">
    <property type="entry name" value="Amidase_domain"/>
</dbReference>
<dbReference type="Proteomes" id="UP001153620">
    <property type="component" value="Chromosome 1"/>
</dbReference>
<dbReference type="GO" id="GO:0009253">
    <property type="term" value="P:peptidoglycan catabolic process"/>
    <property type="evidence" value="ECO:0007669"/>
    <property type="project" value="InterPro"/>
</dbReference>
<dbReference type="SMART" id="SM00644">
    <property type="entry name" value="Ami_2"/>
    <property type="match status" value="1"/>
</dbReference>
<dbReference type="CDD" id="cd06583">
    <property type="entry name" value="PGRP"/>
    <property type="match status" value="1"/>
</dbReference>
<dbReference type="GO" id="GO:0045087">
    <property type="term" value="P:innate immune response"/>
    <property type="evidence" value="ECO:0007669"/>
    <property type="project" value="UniProtKB-KW"/>
</dbReference>
<sequence>MKKNNYLIYIVLLDVILYITACPRIISRTQWDGKPISIKMQLIQPAYYFIIHQSSSPICFNQTECSIQMRNIQNFHIHSNGLPDIAYNFCIGQDGNVYEGRGWDVQGGDMSSYNAYAINLCFIGTFDTTMPNFKSFLAAQELILCGISKGKVSSAYSLIAHRQISSSDTNCPGNALFSEVKRNLRFDYNPNQSNQFYF</sequence>
<proteinExistence type="inferred from homology"/>
<feature type="domain" description="Peptidoglycan recognition protein family" evidence="6">
    <location>
        <begin position="23"/>
        <end position="165"/>
    </location>
</feature>
<feature type="transmembrane region" description="Helical" evidence="4">
    <location>
        <begin position="6"/>
        <end position="26"/>
    </location>
</feature>
<dbReference type="FunFam" id="3.40.80.10:FF:000001">
    <property type="entry name" value="Peptidoglycan recognition protein 1"/>
    <property type="match status" value="1"/>
</dbReference>